<keyword evidence="2" id="KW-0813">Transport</keyword>
<evidence type="ECO:0000313" key="8">
    <source>
        <dbReference type="EMBL" id="RNG18865.1"/>
    </source>
</evidence>
<sequence>MRSGRMRSARMRSGLAAVVCALGVTTALVGPALVDGGDDARRPQASERSRPGPHPLGAGSEAAAEDCEKPEASLRPSGASGPAIKRIKERKIHGHKVGKLIAGVDQNSYRWGYRDPATGELTGFDIDLVRAIAKDIFGDPDAVIYRTIPTSQRIKALQQGKVDIVVRTMTINCDRIKDVAFSTAYFQAGQQVLVPDDSSITGYNTTLRGKRVCTAQGSTAEAVLDEPDKGAKALGAIKVKPVPNQLDCLVRLQMGQVDAVITDNALAAGQAAQDPSVKLVGPRFTDELYGVAMNKNDDDLVRRVNQVLEDYRRGGADSPWQRAYRTWLAEDFGRTQRNPAPPDPLYKN</sequence>
<dbReference type="EMBL" id="RIBZ01000305">
    <property type="protein sequence ID" value="RNG18865.1"/>
    <property type="molecule type" value="Genomic_DNA"/>
</dbReference>
<evidence type="ECO:0000256" key="2">
    <source>
        <dbReference type="ARBA" id="ARBA00022448"/>
    </source>
</evidence>
<dbReference type="SMART" id="SM00062">
    <property type="entry name" value="PBPb"/>
    <property type="match status" value="1"/>
</dbReference>
<dbReference type="InterPro" id="IPR051455">
    <property type="entry name" value="Bact_solute-bind_prot3"/>
</dbReference>
<evidence type="ECO:0000313" key="9">
    <source>
        <dbReference type="Proteomes" id="UP000275401"/>
    </source>
</evidence>
<dbReference type="Proteomes" id="UP000275401">
    <property type="component" value="Unassembled WGS sequence"/>
</dbReference>
<dbReference type="Gene3D" id="3.40.190.10">
    <property type="entry name" value="Periplasmic binding protein-like II"/>
    <property type="match status" value="2"/>
</dbReference>
<dbReference type="PANTHER" id="PTHR30085:SF6">
    <property type="entry name" value="ABC TRANSPORTER GLUTAMINE-BINDING PROTEIN GLNH"/>
    <property type="match status" value="1"/>
</dbReference>
<dbReference type="PROSITE" id="PS01039">
    <property type="entry name" value="SBP_BACTERIAL_3"/>
    <property type="match status" value="1"/>
</dbReference>
<comment type="caution">
    <text evidence="8">The sequence shown here is derived from an EMBL/GenBank/DDBJ whole genome shotgun (WGS) entry which is preliminary data.</text>
</comment>
<feature type="signal peptide" evidence="6">
    <location>
        <begin position="1"/>
        <end position="29"/>
    </location>
</feature>
<evidence type="ECO:0000256" key="1">
    <source>
        <dbReference type="ARBA" id="ARBA00010333"/>
    </source>
</evidence>
<comment type="similarity">
    <text evidence="1 4">Belongs to the bacterial solute-binding protein 3 family.</text>
</comment>
<keyword evidence="3 6" id="KW-0732">Signal</keyword>
<evidence type="ECO:0000256" key="3">
    <source>
        <dbReference type="ARBA" id="ARBA00022729"/>
    </source>
</evidence>
<dbReference type="PANTHER" id="PTHR30085">
    <property type="entry name" value="AMINO ACID ABC TRANSPORTER PERMEASE"/>
    <property type="match status" value="1"/>
</dbReference>
<gene>
    <name evidence="8" type="ORF">EEJ42_25680</name>
</gene>
<proteinExistence type="inferred from homology"/>
<reference evidence="8 9" key="1">
    <citation type="submission" date="2018-11" db="EMBL/GenBank/DDBJ databases">
        <title>The Potential of Streptomyces as Biocontrol Agents against the Tomato grey mould, Botrytis cinerea (Gray mold) Frontiers in Microbiology.</title>
        <authorList>
            <person name="Li D."/>
        </authorList>
    </citation>
    <scope>NUCLEOTIDE SEQUENCE [LARGE SCALE GENOMIC DNA]</scope>
    <source>
        <strain evidence="8 9">NEAU-LD23</strain>
    </source>
</reference>
<organism evidence="8 9">
    <name type="scientific">Streptomyces botrytidirepellens</name>
    <dbReference type="NCBI Taxonomy" id="2486417"/>
    <lineage>
        <taxon>Bacteria</taxon>
        <taxon>Bacillati</taxon>
        <taxon>Actinomycetota</taxon>
        <taxon>Actinomycetes</taxon>
        <taxon>Kitasatosporales</taxon>
        <taxon>Streptomycetaceae</taxon>
        <taxon>Streptomyces</taxon>
    </lineage>
</organism>
<dbReference type="CDD" id="cd13690">
    <property type="entry name" value="PBP2_GluB"/>
    <property type="match status" value="1"/>
</dbReference>
<dbReference type="GO" id="GO:0005576">
    <property type="term" value="C:extracellular region"/>
    <property type="evidence" value="ECO:0007669"/>
    <property type="project" value="TreeGrafter"/>
</dbReference>
<evidence type="ECO:0000256" key="5">
    <source>
        <dbReference type="SAM" id="MobiDB-lite"/>
    </source>
</evidence>
<dbReference type="AlphaFoldDB" id="A0A3M8VR27"/>
<accession>A0A3M8VR27</accession>
<dbReference type="GO" id="GO:0006865">
    <property type="term" value="P:amino acid transport"/>
    <property type="evidence" value="ECO:0007669"/>
    <property type="project" value="TreeGrafter"/>
</dbReference>
<feature type="compositionally biased region" description="Basic and acidic residues" evidence="5">
    <location>
        <begin position="38"/>
        <end position="50"/>
    </location>
</feature>
<evidence type="ECO:0000256" key="6">
    <source>
        <dbReference type="SAM" id="SignalP"/>
    </source>
</evidence>
<dbReference type="InterPro" id="IPR001638">
    <property type="entry name" value="Solute-binding_3/MltF_N"/>
</dbReference>
<keyword evidence="9" id="KW-1185">Reference proteome</keyword>
<evidence type="ECO:0000259" key="7">
    <source>
        <dbReference type="SMART" id="SM00062"/>
    </source>
</evidence>
<dbReference type="GO" id="GO:0030288">
    <property type="term" value="C:outer membrane-bounded periplasmic space"/>
    <property type="evidence" value="ECO:0007669"/>
    <property type="project" value="TreeGrafter"/>
</dbReference>
<dbReference type="InterPro" id="IPR018313">
    <property type="entry name" value="SBP_3_CS"/>
</dbReference>
<dbReference type="SUPFAM" id="SSF53850">
    <property type="entry name" value="Periplasmic binding protein-like II"/>
    <property type="match status" value="1"/>
</dbReference>
<dbReference type="Pfam" id="PF00497">
    <property type="entry name" value="SBP_bac_3"/>
    <property type="match status" value="1"/>
</dbReference>
<feature type="domain" description="Solute-binding protein family 3/N-terminal" evidence="7">
    <location>
        <begin position="99"/>
        <end position="331"/>
    </location>
</feature>
<evidence type="ECO:0000256" key="4">
    <source>
        <dbReference type="RuleBase" id="RU003744"/>
    </source>
</evidence>
<feature type="region of interest" description="Disordered" evidence="5">
    <location>
        <begin position="32"/>
        <end position="83"/>
    </location>
</feature>
<feature type="chain" id="PRO_5038972712" evidence="6">
    <location>
        <begin position="30"/>
        <end position="348"/>
    </location>
</feature>
<name>A0A3M8VR27_9ACTN</name>
<protein>
    <submittedName>
        <fullName evidence="8">Glutamate ABC transporter substrate-binding protein</fullName>
    </submittedName>
</protein>